<reference evidence="2 3" key="1">
    <citation type="submission" date="2020-04" db="EMBL/GenBank/DDBJ databases">
        <title>Genome sequence of Streptomyces galbus strain I339.</title>
        <authorList>
            <person name="Silva E.A.N."/>
            <person name="Merces M."/>
            <person name="Castelo Branco A.P.O.T."/>
            <person name="Vasconcelos P.C."/>
            <person name="Costa N.P."/>
            <person name="Marinho G.C.S."/>
            <person name="Oliveira C.J.B."/>
            <person name="Araujo D."/>
            <person name="Rodrigues Junior V.S."/>
            <person name="Almeida R."/>
            <person name="Silva Filho U.R."/>
            <person name="Andrade A.S.A."/>
            <person name="Cibulski S.P."/>
        </authorList>
    </citation>
    <scope>NUCLEOTIDE SEQUENCE [LARGE SCALE GENOMIC DNA]</scope>
    <source>
        <strain evidence="2 3">I339</strain>
    </source>
</reference>
<comment type="caution">
    <text evidence="2">The sequence shown here is derived from an EMBL/GenBank/DDBJ whole genome shotgun (WGS) entry which is preliminary data.</text>
</comment>
<evidence type="ECO:0000313" key="3">
    <source>
        <dbReference type="Proteomes" id="UP000744032"/>
    </source>
</evidence>
<evidence type="ECO:0000313" key="2">
    <source>
        <dbReference type="EMBL" id="NKQ25167.1"/>
    </source>
</evidence>
<organism evidence="2 3">
    <name type="scientific">Streptomyces galbus</name>
    <dbReference type="NCBI Taxonomy" id="33898"/>
    <lineage>
        <taxon>Bacteria</taxon>
        <taxon>Bacillati</taxon>
        <taxon>Actinomycetota</taxon>
        <taxon>Actinomycetes</taxon>
        <taxon>Kitasatosporales</taxon>
        <taxon>Streptomycetaceae</taxon>
        <taxon>Streptomyces</taxon>
    </lineage>
</organism>
<proteinExistence type="predicted"/>
<evidence type="ECO:0000256" key="1">
    <source>
        <dbReference type="SAM" id="Phobius"/>
    </source>
</evidence>
<name>A0ABX1IID2_STRGB</name>
<sequence length="238" mass="26525">MERLERAMATGFLSVLIVLVVVLSIALGALWYWVHHAGQVDAAHRQQAQLALDDELRRTNNETTRVLRDEDSADPDVLTAVIYRHTGAPLISYDAPRHTFRARVAKRVEYESRTLFGTSEGVIERCLQYTYTPGQDHDWTSTMSTVKYDTCNPAVSINSDARIAGQRVAALEASELNRASVRRALAPYRRFLTVGAVTTTGSTVKVSVVVSEGTTRQCYWITRNGLQILSVPAQNCQR</sequence>
<feature type="transmembrane region" description="Helical" evidence="1">
    <location>
        <begin position="12"/>
        <end position="34"/>
    </location>
</feature>
<keyword evidence="1" id="KW-0812">Transmembrane</keyword>
<gene>
    <name evidence="2" type="ORF">HF200_12060</name>
</gene>
<dbReference type="EMBL" id="JAAXMD010000088">
    <property type="protein sequence ID" value="NKQ25167.1"/>
    <property type="molecule type" value="Genomic_DNA"/>
</dbReference>
<keyword evidence="1" id="KW-0472">Membrane</keyword>
<dbReference type="Proteomes" id="UP000744032">
    <property type="component" value="Unassembled WGS sequence"/>
</dbReference>
<dbReference type="RefSeq" id="WP_168373529.1">
    <property type="nucleotide sequence ID" value="NZ_JAAXMD010000088.1"/>
</dbReference>
<keyword evidence="3" id="KW-1185">Reference proteome</keyword>
<keyword evidence="1" id="KW-1133">Transmembrane helix</keyword>
<accession>A0ABX1IID2</accession>
<protein>
    <submittedName>
        <fullName evidence="2">Uncharacterized protein</fullName>
    </submittedName>
</protein>